<keyword evidence="3" id="KW-1185">Reference proteome</keyword>
<reference evidence="2 3" key="1">
    <citation type="submission" date="2018-06" db="EMBL/GenBank/DDBJ databases">
        <title>Genome analysis of cellulolytic fungus Trichoderma lentiforme CFAM-422.</title>
        <authorList>
            <person name="Steindorff A.S."/>
            <person name="Formighieri E.F."/>
            <person name="Midorikawa G.E.O."/>
            <person name="Tamietti M.S."/>
            <person name="Ramos E.Z."/>
            <person name="Silva A.S."/>
            <person name="Bon E.P.S."/>
            <person name="Mendes T.D."/>
            <person name="Damaso M.C.T."/>
            <person name="Favaro L.C.L."/>
        </authorList>
    </citation>
    <scope>NUCLEOTIDE SEQUENCE [LARGE SCALE GENOMIC DNA]</scope>
    <source>
        <strain evidence="2 3">CFAM-422</strain>
    </source>
</reference>
<dbReference type="EMBL" id="QLNT01000006">
    <property type="protein sequence ID" value="KAF3073499.1"/>
    <property type="molecule type" value="Genomic_DNA"/>
</dbReference>
<organism evidence="2 3">
    <name type="scientific">Trichoderma lentiforme</name>
    <dbReference type="NCBI Taxonomy" id="1567552"/>
    <lineage>
        <taxon>Eukaryota</taxon>
        <taxon>Fungi</taxon>
        <taxon>Dikarya</taxon>
        <taxon>Ascomycota</taxon>
        <taxon>Pezizomycotina</taxon>
        <taxon>Sordariomycetes</taxon>
        <taxon>Hypocreomycetidae</taxon>
        <taxon>Hypocreales</taxon>
        <taxon>Hypocreaceae</taxon>
        <taxon>Trichoderma</taxon>
    </lineage>
</organism>
<evidence type="ECO:0000256" key="1">
    <source>
        <dbReference type="SAM" id="MobiDB-lite"/>
    </source>
</evidence>
<dbReference type="Proteomes" id="UP000801864">
    <property type="component" value="Unassembled WGS sequence"/>
</dbReference>
<evidence type="ECO:0000313" key="2">
    <source>
        <dbReference type="EMBL" id="KAF3073499.1"/>
    </source>
</evidence>
<proteinExistence type="predicted"/>
<dbReference type="AlphaFoldDB" id="A0A9P5CFF7"/>
<feature type="region of interest" description="Disordered" evidence="1">
    <location>
        <begin position="1"/>
        <end position="29"/>
    </location>
</feature>
<sequence>MEPWFEARKGGRDEGELSQSTREISKMDDPLRRCSLKSWPASRMGATLSPKSLEAASARSRLVLQ</sequence>
<comment type="caution">
    <text evidence="2">The sequence shown here is derived from an EMBL/GenBank/DDBJ whole genome shotgun (WGS) entry which is preliminary data.</text>
</comment>
<gene>
    <name evidence="2" type="ORF">CFAM422_004019</name>
</gene>
<feature type="compositionally biased region" description="Basic and acidic residues" evidence="1">
    <location>
        <begin position="1"/>
        <end position="15"/>
    </location>
</feature>
<name>A0A9P5CFF7_9HYPO</name>
<protein>
    <submittedName>
        <fullName evidence="2">Uncharacterized protein</fullName>
    </submittedName>
</protein>
<evidence type="ECO:0000313" key="3">
    <source>
        <dbReference type="Proteomes" id="UP000801864"/>
    </source>
</evidence>
<accession>A0A9P5CFF7</accession>